<proteinExistence type="predicted"/>
<accession>A0ABD0QN62</accession>
<evidence type="ECO:0000313" key="1">
    <source>
        <dbReference type="EMBL" id="KAL0187287.1"/>
    </source>
</evidence>
<dbReference type="Proteomes" id="UP001529510">
    <property type="component" value="Unassembled WGS sequence"/>
</dbReference>
<name>A0ABD0QN62_CIRMR</name>
<dbReference type="AlphaFoldDB" id="A0ABD0QN62"/>
<keyword evidence="2" id="KW-1185">Reference proteome</keyword>
<organism evidence="1 2">
    <name type="scientific">Cirrhinus mrigala</name>
    <name type="common">Mrigala</name>
    <dbReference type="NCBI Taxonomy" id="683832"/>
    <lineage>
        <taxon>Eukaryota</taxon>
        <taxon>Metazoa</taxon>
        <taxon>Chordata</taxon>
        <taxon>Craniata</taxon>
        <taxon>Vertebrata</taxon>
        <taxon>Euteleostomi</taxon>
        <taxon>Actinopterygii</taxon>
        <taxon>Neopterygii</taxon>
        <taxon>Teleostei</taxon>
        <taxon>Ostariophysi</taxon>
        <taxon>Cypriniformes</taxon>
        <taxon>Cyprinidae</taxon>
        <taxon>Labeoninae</taxon>
        <taxon>Labeonini</taxon>
        <taxon>Cirrhinus</taxon>
    </lineage>
</organism>
<evidence type="ECO:0000313" key="2">
    <source>
        <dbReference type="Proteomes" id="UP001529510"/>
    </source>
</evidence>
<gene>
    <name evidence="1" type="ORF">M9458_018957</name>
</gene>
<dbReference type="InterPro" id="IPR013783">
    <property type="entry name" value="Ig-like_fold"/>
</dbReference>
<dbReference type="Gene3D" id="2.60.40.10">
    <property type="entry name" value="Immunoglobulins"/>
    <property type="match status" value="1"/>
</dbReference>
<feature type="non-terminal residue" evidence="1">
    <location>
        <position position="87"/>
    </location>
</feature>
<protein>
    <submittedName>
        <fullName evidence="1">Uncharacterized protein</fullName>
    </submittedName>
</protein>
<dbReference type="InterPro" id="IPR036179">
    <property type="entry name" value="Ig-like_dom_sf"/>
</dbReference>
<feature type="non-terminal residue" evidence="1">
    <location>
        <position position="1"/>
    </location>
</feature>
<comment type="caution">
    <text evidence="1">The sequence shown here is derived from an EMBL/GenBank/DDBJ whole genome shotgun (WGS) entry which is preliminary data.</text>
</comment>
<dbReference type="SUPFAM" id="SSF48726">
    <property type="entry name" value="Immunoglobulin"/>
    <property type="match status" value="1"/>
</dbReference>
<dbReference type="EMBL" id="JAMKFB020000008">
    <property type="protein sequence ID" value="KAL0187287.1"/>
    <property type="molecule type" value="Genomic_DNA"/>
</dbReference>
<reference evidence="1 2" key="1">
    <citation type="submission" date="2024-05" db="EMBL/GenBank/DDBJ databases">
        <title>Genome sequencing and assembly of Indian major carp, Cirrhinus mrigala (Hamilton, 1822).</title>
        <authorList>
            <person name="Mohindra V."/>
            <person name="Chowdhury L.M."/>
            <person name="Lal K."/>
            <person name="Jena J.K."/>
        </authorList>
    </citation>
    <scope>NUCLEOTIDE SEQUENCE [LARGE SCALE GENOMIC DNA]</scope>
    <source>
        <strain evidence="1">CM1030</strain>
        <tissue evidence="1">Blood</tissue>
    </source>
</reference>
<sequence>VGPAPRSPFTVLSNGTLVLRPLSKDHQGTWECLASNLVATVSASTTILVLGTSPHAVTSVSVDPGITQANVSWEPGFDGGYTQKFTV</sequence>